<protein>
    <submittedName>
        <fullName evidence="2">Uncharacterized protein</fullName>
    </submittedName>
</protein>
<gene>
    <name evidence="2" type="ORF">GCM10010446_44790</name>
</gene>
<organism evidence="2 3">
    <name type="scientific">Streptomyces enissocaesilis</name>
    <dbReference type="NCBI Taxonomy" id="332589"/>
    <lineage>
        <taxon>Bacteria</taxon>
        <taxon>Bacillati</taxon>
        <taxon>Actinomycetota</taxon>
        <taxon>Actinomycetes</taxon>
        <taxon>Kitasatosporales</taxon>
        <taxon>Streptomycetaceae</taxon>
        <taxon>Streptomyces</taxon>
        <taxon>Streptomyces rochei group</taxon>
    </lineage>
</organism>
<keyword evidence="3" id="KW-1185">Reference proteome</keyword>
<feature type="compositionally biased region" description="Polar residues" evidence="1">
    <location>
        <begin position="1"/>
        <end position="10"/>
    </location>
</feature>
<name>A0ABP6K143_9ACTN</name>
<sequence length="107" mass="11783">MTSRRSTSGASPGGPPRWGTGIRTLQRSFDSGRIPHVNGVDHFAYRTPVHVKARGWNWTEPAATDRGRAWSVMRVLSEVQSVESERPTVWFHCHSPGAGPAGREHAP</sequence>
<evidence type="ECO:0000256" key="1">
    <source>
        <dbReference type="SAM" id="MobiDB-lite"/>
    </source>
</evidence>
<proteinExistence type="predicted"/>
<dbReference type="Proteomes" id="UP001500403">
    <property type="component" value="Unassembled WGS sequence"/>
</dbReference>
<accession>A0ABP6K143</accession>
<evidence type="ECO:0000313" key="3">
    <source>
        <dbReference type="Proteomes" id="UP001500403"/>
    </source>
</evidence>
<reference evidence="3" key="1">
    <citation type="journal article" date="2019" name="Int. J. Syst. Evol. Microbiol.">
        <title>The Global Catalogue of Microorganisms (GCM) 10K type strain sequencing project: providing services to taxonomists for standard genome sequencing and annotation.</title>
        <authorList>
            <consortium name="The Broad Institute Genomics Platform"/>
            <consortium name="The Broad Institute Genome Sequencing Center for Infectious Disease"/>
            <person name="Wu L."/>
            <person name="Ma J."/>
        </authorList>
    </citation>
    <scope>NUCLEOTIDE SEQUENCE [LARGE SCALE GENOMIC DNA]</scope>
    <source>
        <strain evidence="3">JCM 9088</strain>
    </source>
</reference>
<dbReference type="EMBL" id="BAAAUD010000044">
    <property type="protein sequence ID" value="GAA2954841.1"/>
    <property type="molecule type" value="Genomic_DNA"/>
</dbReference>
<evidence type="ECO:0000313" key="2">
    <source>
        <dbReference type="EMBL" id="GAA2954841.1"/>
    </source>
</evidence>
<feature type="region of interest" description="Disordered" evidence="1">
    <location>
        <begin position="1"/>
        <end position="23"/>
    </location>
</feature>
<comment type="caution">
    <text evidence="2">The sequence shown here is derived from an EMBL/GenBank/DDBJ whole genome shotgun (WGS) entry which is preliminary data.</text>
</comment>